<evidence type="ECO:0000259" key="6">
    <source>
        <dbReference type="PROSITE" id="PS50112"/>
    </source>
</evidence>
<protein>
    <submittedName>
        <fullName evidence="11">EAL domain-containing protein</fullName>
    </submittedName>
</protein>
<dbReference type="PROSITE" id="PS50839">
    <property type="entry name" value="CHASE"/>
    <property type="match status" value="1"/>
</dbReference>
<evidence type="ECO:0000259" key="7">
    <source>
        <dbReference type="PROSITE" id="PS50113"/>
    </source>
</evidence>
<dbReference type="InterPro" id="IPR006189">
    <property type="entry name" value="CHASE_dom"/>
</dbReference>
<dbReference type="CDD" id="cd01949">
    <property type="entry name" value="GGDEF"/>
    <property type="match status" value="1"/>
</dbReference>
<dbReference type="Gene3D" id="3.30.70.270">
    <property type="match status" value="1"/>
</dbReference>
<comment type="subcellular location">
    <subcellularLocation>
        <location evidence="1">Membrane</location>
    </subcellularLocation>
</comment>
<keyword evidence="3" id="KW-1133">Transmembrane helix</keyword>
<evidence type="ECO:0000313" key="11">
    <source>
        <dbReference type="EMBL" id="MFC5463113.1"/>
    </source>
</evidence>
<keyword evidence="2" id="KW-0812">Transmembrane</keyword>
<evidence type="ECO:0000313" key="12">
    <source>
        <dbReference type="Proteomes" id="UP001596050"/>
    </source>
</evidence>
<dbReference type="PANTHER" id="PTHR44757:SF2">
    <property type="entry name" value="BIOFILM ARCHITECTURE MAINTENANCE PROTEIN MBAA"/>
    <property type="match status" value="1"/>
</dbReference>
<dbReference type="SMART" id="SM01079">
    <property type="entry name" value="CHASE"/>
    <property type="match status" value="1"/>
</dbReference>
<organism evidence="11 12">
    <name type="scientific">Massilia niabensis</name>
    <dbReference type="NCBI Taxonomy" id="544910"/>
    <lineage>
        <taxon>Bacteria</taxon>
        <taxon>Pseudomonadati</taxon>
        <taxon>Pseudomonadota</taxon>
        <taxon>Betaproteobacteria</taxon>
        <taxon>Burkholderiales</taxon>
        <taxon>Oxalobacteraceae</taxon>
        <taxon>Telluria group</taxon>
        <taxon>Massilia</taxon>
    </lineage>
</organism>
<comment type="caution">
    <text evidence="11">The sequence shown here is derived from an EMBL/GenBank/DDBJ whole genome shotgun (WGS) entry which is preliminary data.</text>
</comment>
<dbReference type="SMART" id="SM00052">
    <property type="entry name" value="EAL"/>
    <property type="match status" value="1"/>
</dbReference>
<dbReference type="EMBL" id="JBHSMU010000019">
    <property type="protein sequence ID" value="MFC5463113.1"/>
    <property type="molecule type" value="Genomic_DNA"/>
</dbReference>
<dbReference type="Pfam" id="PF00563">
    <property type="entry name" value="EAL"/>
    <property type="match status" value="1"/>
</dbReference>
<keyword evidence="4" id="KW-0472">Membrane</keyword>
<feature type="domain" description="EAL" evidence="9">
    <location>
        <begin position="685"/>
        <end position="939"/>
    </location>
</feature>
<dbReference type="SMART" id="SM00086">
    <property type="entry name" value="PAC"/>
    <property type="match status" value="1"/>
</dbReference>
<evidence type="ECO:0000256" key="2">
    <source>
        <dbReference type="ARBA" id="ARBA00022692"/>
    </source>
</evidence>
<evidence type="ECO:0000259" key="8">
    <source>
        <dbReference type="PROSITE" id="PS50839"/>
    </source>
</evidence>
<dbReference type="CDD" id="cd01948">
    <property type="entry name" value="EAL"/>
    <property type="match status" value="1"/>
</dbReference>
<dbReference type="Gene3D" id="3.30.450.20">
    <property type="entry name" value="PAS domain"/>
    <property type="match status" value="1"/>
</dbReference>
<dbReference type="PROSITE" id="PS50887">
    <property type="entry name" value="GGDEF"/>
    <property type="match status" value="1"/>
</dbReference>
<evidence type="ECO:0000256" key="4">
    <source>
        <dbReference type="ARBA" id="ARBA00023136"/>
    </source>
</evidence>
<dbReference type="PANTHER" id="PTHR44757">
    <property type="entry name" value="DIGUANYLATE CYCLASE DGCP"/>
    <property type="match status" value="1"/>
</dbReference>
<dbReference type="InterPro" id="IPR000014">
    <property type="entry name" value="PAS"/>
</dbReference>
<dbReference type="InterPro" id="IPR042240">
    <property type="entry name" value="CHASE_sf"/>
</dbReference>
<proteinExistence type="predicted"/>
<evidence type="ECO:0000259" key="10">
    <source>
        <dbReference type="PROSITE" id="PS50887"/>
    </source>
</evidence>
<feature type="domain" description="PAS" evidence="6">
    <location>
        <begin position="383"/>
        <end position="435"/>
    </location>
</feature>
<sequence>MAKPKSRLFRAGVNKCAIPKSALLALLLGLVLTASLFAQVYRLETTNDNIEFSRGADSRVRIFRQRLHESLAGLRSVNQLFATSPTPISREQFREFTLPLLTEQPYVRNFVFHRYVTGPERPAYEAAMRHTYPGFTIKRVQAGKIVPATGNGPFLVVEYIAPLKGNESGLGYDSLSDPVQALARQRAMDTGLVSAARLRPTILPTMREPTKLLAIAQPLYRRGAPLNDIDTRRRAFIGDTMVVFDSSRFVRQIFGHAGLLDRPDTHISVYASAAPVESELVFRHGAAPPAAAHASSLVLRLLGTDALVRVSSVIDIAGTPWSIVVSRDRPGEDTYAGAFLVLAAGILLSLLSAAYLTTTASRSRVIEQAVQQRTTELRATAGELQLRNRAIEACVNPIFITSVLGPDYVIEYVNPAFERTTGYQSADIVGHSALLLQGPGAEQPGVAELMAAMEARREAHTTVRSYRMNGTMYWSDVYVAPVRDENGEVHHFVHVHYDVTDTKRYQEQLEYRAHFDPVTGLANRNLLHDRLQQAISYASRLDRTVWVAFIDLDRFKFVNDSAGHNYGDMLLKVVAGRLNAAVREGDTASRLGGDEFVLVLPQYDTGPMSIDTIEELMVQVAKPIPIGGKEFFVTCSVGIAVYPHDGSTPEALLIHADIAMYRAKEMGRNNFQFFEPALNIRTQARLRIEGGLRKALDRDEFLLNYQPQVDLKTGRIVGAEALIRWQHPELGMVSPIEFIFLTEETGLIVPIGAWVLRTACAQNQAWQRAGLGKLRIAVNVSGIQFAHPNFVQTVAAALQETELDPACLEIELTESVVMHDVERTVSTLHALKTLGVHLSVDDFGTGYSSLAYLKRFPVDVLKIDQSFVRDIATDPDDANIVVSIIALAHSLRLQVIAEGVESAEQLAFLHRHGCDEIQGNHFSRPVTAAAMKQMLQEGKHLNPEHRSARPLPRQPLT</sequence>
<feature type="region of interest" description="Disordered" evidence="5">
    <location>
        <begin position="938"/>
        <end position="957"/>
    </location>
</feature>
<dbReference type="PROSITE" id="PS50112">
    <property type="entry name" value="PAS"/>
    <property type="match status" value="1"/>
</dbReference>
<dbReference type="Gene3D" id="3.20.20.450">
    <property type="entry name" value="EAL domain"/>
    <property type="match status" value="1"/>
</dbReference>
<dbReference type="Pfam" id="PF00990">
    <property type="entry name" value="GGDEF"/>
    <property type="match status" value="1"/>
</dbReference>
<dbReference type="SUPFAM" id="SSF141868">
    <property type="entry name" value="EAL domain-like"/>
    <property type="match status" value="1"/>
</dbReference>
<dbReference type="InterPro" id="IPR043128">
    <property type="entry name" value="Rev_trsase/Diguanyl_cyclase"/>
</dbReference>
<evidence type="ECO:0000256" key="1">
    <source>
        <dbReference type="ARBA" id="ARBA00004370"/>
    </source>
</evidence>
<dbReference type="SUPFAM" id="SSF55785">
    <property type="entry name" value="PYP-like sensor domain (PAS domain)"/>
    <property type="match status" value="1"/>
</dbReference>
<accession>A0ABW0LBM4</accession>
<dbReference type="InterPro" id="IPR001610">
    <property type="entry name" value="PAC"/>
</dbReference>
<dbReference type="Proteomes" id="UP001596050">
    <property type="component" value="Unassembled WGS sequence"/>
</dbReference>
<evidence type="ECO:0000256" key="3">
    <source>
        <dbReference type="ARBA" id="ARBA00022989"/>
    </source>
</evidence>
<dbReference type="Pfam" id="PF03924">
    <property type="entry name" value="CHASE"/>
    <property type="match status" value="1"/>
</dbReference>
<reference evidence="12" key="1">
    <citation type="journal article" date="2019" name="Int. J. Syst. Evol. Microbiol.">
        <title>The Global Catalogue of Microorganisms (GCM) 10K type strain sequencing project: providing services to taxonomists for standard genome sequencing and annotation.</title>
        <authorList>
            <consortium name="The Broad Institute Genomics Platform"/>
            <consortium name="The Broad Institute Genome Sequencing Center for Infectious Disease"/>
            <person name="Wu L."/>
            <person name="Ma J."/>
        </authorList>
    </citation>
    <scope>NUCLEOTIDE SEQUENCE [LARGE SCALE GENOMIC DNA]</scope>
    <source>
        <strain evidence="12">KACC 12649</strain>
    </source>
</reference>
<dbReference type="PROSITE" id="PS50113">
    <property type="entry name" value="PAC"/>
    <property type="match status" value="1"/>
</dbReference>
<dbReference type="InterPro" id="IPR000700">
    <property type="entry name" value="PAS-assoc_C"/>
</dbReference>
<dbReference type="InterPro" id="IPR000160">
    <property type="entry name" value="GGDEF_dom"/>
</dbReference>
<name>A0ABW0LBM4_9BURK</name>
<dbReference type="NCBIfam" id="TIGR00229">
    <property type="entry name" value="sensory_box"/>
    <property type="match status" value="1"/>
</dbReference>
<feature type="domain" description="CHASE" evidence="8">
    <location>
        <begin position="84"/>
        <end position="253"/>
    </location>
</feature>
<dbReference type="InterPro" id="IPR035919">
    <property type="entry name" value="EAL_sf"/>
</dbReference>
<dbReference type="InterPro" id="IPR001633">
    <property type="entry name" value="EAL_dom"/>
</dbReference>
<dbReference type="SUPFAM" id="SSF55073">
    <property type="entry name" value="Nucleotide cyclase"/>
    <property type="match status" value="1"/>
</dbReference>
<feature type="domain" description="PAC" evidence="7">
    <location>
        <begin position="459"/>
        <end position="511"/>
    </location>
</feature>
<dbReference type="Gene3D" id="3.30.450.350">
    <property type="entry name" value="CHASE domain"/>
    <property type="match status" value="1"/>
</dbReference>
<dbReference type="Pfam" id="PF13426">
    <property type="entry name" value="PAS_9"/>
    <property type="match status" value="1"/>
</dbReference>
<dbReference type="InterPro" id="IPR029787">
    <property type="entry name" value="Nucleotide_cyclase"/>
</dbReference>
<dbReference type="InterPro" id="IPR035965">
    <property type="entry name" value="PAS-like_dom_sf"/>
</dbReference>
<evidence type="ECO:0000256" key="5">
    <source>
        <dbReference type="SAM" id="MobiDB-lite"/>
    </source>
</evidence>
<feature type="compositionally biased region" description="Basic and acidic residues" evidence="5">
    <location>
        <begin position="938"/>
        <end position="947"/>
    </location>
</feature>
<dbReference type="SMART" id="SM00267">
    <property type="entry name" value="GGDEF"/>
    <property type="match status" value="1"/>
</dbReference>
<feature type="domain" description="GGDEF" evidence="10">
    <location>
        <begin position="543"/>
        <end position="676"/>
    </location>
</feature>
<gene>
    <name evidence="11" type="ORF">ACFPN5_25180</name>
</gene>
<dbReference type="InterPro" id="IPR052155">
    <property type="entry name" value="Biofilm_reg_signaling"/>
</dbReference>
<dbReference type="NCBIfam" id="TIGR00254">
    <property type="entry name" value="GGDEF"/>
    <property type="match status" value="1"/>
</dbReference>
<dbReference type="SMART" id="SM00091">
    <property type="entry name" value="PAS"/>
    <property type="match status" value="1"/>
</dbReference>
<evidence type="ECO:0000259" key="9">
    <source>
        <dbReference type="PROSITE" id="PS50883"/>
    </source>
</evidence>
<keyword evidence="12" id="KW-1185">Reference proteome</keyword>
<dbReference type="CDD" id="cd00130">
    <property type="entry name" value="PAS"/>
    <property type="match status" value="1"/>
</dbReference>
<dbReference type="PROSITE" id="PS50883">
    <property type="entry name" value="EAL"/>
    <property type="match status" value="1"/>
</dbReference>
<dbReference type="RefSeq" id="WP_379786593.1">
    <property type="nucleotide sequence ID" value="NZ_JBHSMU010000019.1"/>
</dbReference>